<dbReference type="SUPFAM" id="SSF52540">
    <property type="entry name" value="P-loop containing nucleoside triphosphate hydrolases"/>
    <property type="match status" value="2"/>
</dbReference>
<reference evidence="2" key="1">
    <citation type="submission" date="2021-01" db="EMBL/GenBank/DDBJ databases">
        <authorList>
            <person name="Kaushik A."/>
        </authorList>
    </citation>
    <scope>NUCLEOTIDE SEQUENCE</scope>
    <source>
        <strain evidence="2">AG4-R118</strain>
    </source>
</reference>
<gene>
    <name evidence="2" type="ORF">RDB_LOCUS133470</name>
</gene>
<protein>
    <recommendedName>
        <fullName evidence="4">Adenylate kinase</fullName>
    </recommendedName>
</protein>
<dbReference type="AlphaFoldDB" id="A0A8H3H1M2"/>
<accession>A0A8H3H1M2</accession>
<dbReference type="InterPro" id="IPR052922">
    <property type="entry name" value="Cytidylate_Kinase-2"/>
</dbReference>
<evidence type="ECO:0000313" key="2">
    <source>
        <dbReference type="EMBL" id="CAE6487036.1"/>
    </source>
</evidence>
<comment type="caution">
    <text evidence="2">The sequence shown here is derived from an EMBL/GenBank/DDBJ whole genome shotgun (WGS) entry which is preliminary data.</text>
</comment>
<proteinExistence type="predicted"/>
<evidence type="ECO:0000256" key="1">
    <source>
        <dbReference type="SAM" id="SignalP"/>
    </source>
</evidence>
<organism evidence="2 3">
    <name type="scientific">Rhizoctonia solani</name>
    <dbReference type="NCBI Taxonomy" id="456999"/>
    <lineage>
        <taxon>Eukaryota</taxon>
        <taxon>Fungi</taxon>
        <taxon>Dikarya</taxon>
        <taxon>Basidiomycota</taxon>
        <taxon>Agaricomycotina</taxon>
        <taxon>Agaricomycetes</taxon>
        <taxon>Cantharellales</taxon>
        <taxon>Ceratobasidiaceae</taxon>
        <taxon>Rhizoctonia</taxon>
    </lineage>
</organism>
<evidence type="ECO:0008006" key="4">
    <source>
        <dbReference type="Google" id="ProtNLM"/>
    </source>
</evidence>
<dbReference type="PANTHER" id="PTHR37816:SF2">
    <property type="entry name" value="DNA TOPOLOGY MODULATION PROTEIN FLAR-RELATED PROTEIN"/>
    <property type="match status" value="1"/>
</dbReference>
<dbReference type="EMBL" id="CAJMWX010001405">
    <property type="protein sequence ID" value="CAE6487036.1"/>
    <property type="molecule type" value="Genomic_DNA"/>
</dbReference>
<dbReference type="PANTHER" id="PTHR37816">
    <property type="entry name" value="YALI0E33011P"/>
    <property type="match status" value="1"/>
</dbReference>
<dbReference type="InterPro" id="IPR027417">
    <property type="entry name" value="P-loop_NTPase"/>
</dbReference>
<dbReference type="Gene3D" id="3.40.50.300">
    <property type="entry name" value="P-loop containing nucleotide triphosphate hydrolases"/>
    <property type="match status" value="1"/>
</dbReference>
<feature type="chain" id="PRO_5034369222" description="Adenylate kinase" evidence="1">
    <location>
        <begin position="26"/>
        <end position="347"/>
    </location>
</feature>
<keyword evidence="1" id="KW-0732">Signal</keyword>
<dbReference type="Proteomes" id="UP000663888">
    <property type="component" value="Unassembled WGS sequence"/>
</dbReference>
<evidence type="ECO:0000313" key="3">
    <source>
        <dbReference type="Proteomes" id="UP000663888"/>
    </source>
</evidence>
<feature type="signal peptide" evidence="1">
    <location>
        <begin position="1"/>
        <end position="25"/>
    </location>
</feature>
<name>A0A8H3H1M2_9AGAM</name>
<sequence length="347" mass="39073">MNTQGLILRTIFGQLVVVLPSVGNAQFRRQMTHSTRVFSNCSTSLSLQSFSMSPPELLLGRNGVYRISILGNSGSGKSTLGRHLSKHLQVPHLSIDELFWNPGWVPTQSDVLRDQVQKFIESNPDGWIVDGNYTRMIGSIVQDAATDVLLGGKDGVYKIAISIAHGSHLAKSTLASQLSEILNIPYLPLDEVYWAPGWVRISPEVFQTRVKMFLDLHPQGWIVDGNYTPIVGLTIQEAATDILWLDPPLMINFWRVLRRTLGRMFLGKSICAPGCREHILKVLGSRGILVTCITQHRVCRDDFTGPWERENVEGGKGKWRRFSGWGSDLQHWLLWLRQSNAYNQPPY</sequence>